<name>A0A8S5UHS5_9CAUD</name>
<dbReference type="EMBL" id="BK016090">
    <property type="protein sequence ID" value="DAF94049.1"/>
    <property type="molecule type" value="Genomic_DNA"/>
</dbReference>
<proteinExistence type="predicted"/>
<organism evidence="1">
    <name type="scientific">Myoviridae sp. ctu2j3</name>
    <dbReference type="NCBI Taxonomy" id="2825197"/>
    <lineage>
        <taxon>Viruses</taxon>
        <taxon>Duplodnaviria</taxon>
        <taxon>Heunggongvirae</taxon>
        <taxon>Uroviricota</taxon>
        <taxon>Caudoviricetes</taxon>
    </lineage>
</organism>
<evidence type="ECO:0000313" key="1">
    <source>
        <dbReference type="EMBL" id="DAF94049.1"/>
    </source>
</evidence>
<reference evidence="1" key="1">
    <citation type="journal article" date="2021" name="Proc. Natl. Acad. Sci. U.S.A.">
        <title>A Catalog of Tens of Thousands of Viruses from Human Metagenomes Reveals Hidden Associations with Chronic Diseases.</title>
        <authorList>
            <person name="Tisza M.J."/>
            <person name="Buck C.B."/>
        </authorList>
    </citation>
    <scope>NUCLEOTIDE SEQUENCE</scope>
    <source>
        <strain evidence="1">Ctu2j3</strain>
    </source>
</reference>
<accession>A0A8S5UHS5</accession>
<dbReference type="EMBL" id="BK016090">
    <property type="protein sequence ID" value="DAF94266.1"/>
    <property type="molecule type" value="Genomic_DNA"/>
</dbReference>
<sequence length="126" mass="13601">MNECKPGGCSSLGCEGGHYCFNEDGTAKPMPEGITQDMLNRFGFGKGNKMNVQPYGRDELAAANAAGYLILDWAEGLTHLRAGFRKMDDALPGQNQKLASEGFQQATLGLSIIHDFFKARGIDLSV</sequence>
<protein>
    <submittedName>
        <fullName evidence="1">Uncharacterized protein</fullName>
    </submittedName>
</protein>